<name>A0A1F4S516_UNCSA</name>
<proteinExistence type="predicted"/>
<dbReference type="EMBL" id="MEUA01000029">
    <property type="protein sequence ID" value="OGC14833.1"/>
    <property type="molecule type" value="Genomic_DNA"/>
</dbReference>
<dbReference type="AlphaFoldDB" id="A0A1F4S516"/>
<dbReference type="Gene3D" id="3.30.1460.10">
    <property type="match status" value="1"/>
</dbReference>
<evidence type="ECO:0000313" key="2">
    <source>
        <dbReference type="Proteomes" id="UP000177905"/>
    </source>
</evidence>
<reference evidence="1 2" key="1">
    <citation type="journal article" date="2016" name="Nat. Commun.">
        <title>Thousands of microbial genomes shed light on interconnected biogeochemical processes in an aquifer system.</title>
        <authorList>
            <person name="Anantharaman K."/>
            <person name="Brown C.T."/>
            <person name="Hug L.A."/>
            <person name="Sharon I."/>
            <person name="Castelle C.J."/>
            <person name="Probst A.J."/>
            <person name="Thomas B.C."/>
            <person name="Singh A."/>
            <person name="Wilkins M.J."/>
            <person name="Karaoz U."/>
            <person name="Brodie E.L."/>
            <person name="Williams K.H."/>
            <person name="Hubbard S.S."/>
            <person name="Banfield J.F."/>
        </authorList>
    </citation>
    <scope>NUCLEOTIDE SEQUENCE [LARGE SCALE GENOMIC DNA]</scope>
</reference>
<dbReference type="SUPFAM" id="SSF69635">
    <property type="entry name" value="Type III secretory system chaperone-like"/>
    <property type="match status" value="1"/>
</dbReference>
<accession>A0A1F4S516</accession>
<protein>
    <submittedName>
        <fullName evidence="1">Uncharacterized protein</fullName>
    </submittedName>
</protein>
<sequence length="368" mass="42314">MEIENSFSFTAPIIEYNVNLFSDEIFKKAIYLFNSGKYNESIKETLKAINSESIKDFKKDSFLIPHGSITLNIEIKEDKYTISSKFLKLPSSGVIALLRKTAEINFESLTLSQLVLKDGNLFFEFKAPLHLCHPKKVLSVICETCFNADYYDDIFYSQFKAERTYTPQIEEIPQKTKDTAWNIFQETLKECGQYIEYFEQKRLNYLALDSICIALTKIDYVFSPQGLLGAKIEKSISDAYKHNSLEDALRISKDNIKYLTEFTKENFFASLYKIKIFAAIKPAADFMTVQNSIGQRYASAKQEFSEGKHESATCLLFLAIYDLFYKYTCSSKIKKIALKGLKDASQKKWRDAGIKLINTLSSIMEIKE</sequence>
<gene>
    <name evidence="1" type="ORF">A2290_00870</name>
</gene>
<dbReference type="Proteomes" id="UP000177905">
    <property type="component" value="Unassembled WGS sequence"/>
</dbReference>
<comment type="caution">
    <text evidence="1">The sequence shown here is derived from an EMBL/GenBank/DDBJ whole genome shotgun (WGS) entry which is preliminary data.</text>
</comment>
<organism evidence="1 2">
    <name type="scientific">candidate division WOR-1 bacterium RIFOXYB2_FULL_36_35</name>
    <dbReference type="NCBI Taxonomy" id="1802578"/>
    <lineage>
        <taxon>Bacteria</taxon>
        <taxon>Bacillati</taxon>
        <taxon>Saganbacteria</taxon>
    </lineage>
</organism>
<evidence type="ECO:0000313" key="1">
    <source>
        <dbReference type="EMBL" id="OGC14833.1"/>
    </source>
</evidence>